<dbReference type="Proteomes" id="UP001055811">
    <property type="component" value="Linkage Group LG06"/>
</dbReference>
<reference evidence="2" key="1">
    <citation type="journal article" date="2022" name="Mol. Ecol. Resour.">
        <title>The genomes of chicory, endive, great burdock and yacon provide insights into Asteraceae palaeo-polyploidization history and plant inulin production.</title>
        <authorList>
            <person name="Fan W."/>
            <person name="Wang S."/>
            <person name="Wang H."/>
            <person name="Wang A."/>
            <person name="Jiang F."/>
            <person name="Liu H."/>
            <person name="Zhao H."/>
            <person name="Xu D."/>
            <person name="Zhang Y."/>
        </authorList>
    </citation>
    <scope>NUCLEOTIDE SEQUENCE [LARGE SCALE GENOMIC DNA]</scope>
    <source>
        <strain evidence="2">cv. Punajuju</strain>
    </source>
</reference>
<name>A0ACB9BKT0_CICIN</name>
<evidence type="ECO:0000313" key="2">
    <source>
        <dbReference type="Proteomes" id="UP001055811"/>
    </source>
</evidence>
<protein>
    <submittedName>
        <fullName evidence="1">Uncharacterized protein</fullName>
    </submittedName>
</protein>
<gene>
    <name evidence="1" type="ORF">L2E82_33661</name>
</gene>
<sequence length="116" mass="12817">MRGRVSDLPDLQLINLSYNLFTGMIPGRYGALQKLQVRQIGVAGDAEEDAHDEEDNDVGEGETVFSGGIIAIVIDTNLIAEVEKNTTDSMVLQQRHLHDHTAETSISINDFSHRLQ</sequence>
<proteinExistence type="predicted"/>
<comment type="caution">
    <text evidence="1">The sequence shown here is derived from an EMBL/GenBank/DDBJ whole genome shotgun (WGS) entry which is preliminary data.</text>
</comment>
<organism evidence="1 2">
    <name type="scientific">Cichorium intybus</name>
    <name type="common">Chicory</name>
    <dbReference type="NCBI Taxonomy" id="13427"/>
    <lineage>
        <taxon>Eukaryota</taxon>
        <taxon>Viridiplantae</taxon>
        <taxon>Streptophyta</taxon>
        <taxon>Embryophyta</taxon>
        <taxon>Tracheophyta</taxon>
        <taxon>Spermatophyta</taxon>
        <taxon>Magnoliopsida</taxon>
        <taxon>eudicotyledons</taxon>
        <taxon>Gunneridae</taxon>
        <taxon>Pentapetalae</taxon>
        <taxon>asterids</taxon>
        <taxon>campanulids</taxon>
        <taxon>Asterales</taxon>
        <taxon>Asteraceae</taxon>
        <taxon>Cichorioideae</taxon>
        <taxon>Cichorieae</taxon>
        <taxon>Cichoriinae</taxon>
        <taxon>Cichorium</taxon>
    </lineage>
</organism>
<evidence type="ECO:0000313" key="1">
    <source>
        <dbReference type="EMBL" id="KAI3722620.1"/>
    </source>
</evidence>
<accession>A0ACB9BKT0</accession>
<reference evidence="1 2" key="2">
    <citation type="journal article" date="2022" name="Mol. Ecol. Resour.">
        <title>The genomes of chicory, endive, great burdock and yacon provide insights into Asteraceae paleo-polyploidization history and plant inulin production.</title>
        <authorList>
            <person name="Fan W."/>
            <person name="Wang S."/>
            <person name="Wang H."/>
            <person name="Wang A."/>
            <person name="Jiang F."/>
            <person name="Liu H."/>
            <person name="Zhao H."/>
            <person name="Xu D."/>
            <person name="Zhang Y."/>
        </authorList>
    </citation>
    <scope>NUCLEOTIDE SEQUENCE [LARGE SCALE GENOMIC DNA]</scope>
    <source>
        <strain evidence="2">cv. Punajuju</strain>
        <tissue evidence="1">Leaves</tissue>
    </source>
</reference>
<dbReference type="EMBL" id="CM042014">
    <property type="protein sequence ID" value="KAI3722620.1"/>
    <property type="molecule type" value="Genomic_DNA"/>
</dbReference>
<keyword evidence="2" id="KW-1185">Reference proteome</keyword>